<accession>A0A7X5XAA9</accession>
<dbReference type="EMBL" id="JAALLH010000002">
    <property type="protein sequence ID" value="NIY69468.1"/>
    <property type="molecule type" value="Genomic_DNA"/>
</dbReference>
<protein>
    <submittedName>
        <fullName evidence="2">Uncharacterized protein</fullName>
    </submittedName>
</protein>
<gene>
    <name evidence="2" type="ORF">SMALB_7592</name>
</gene>
<evidence type="ECO:0000313" key="2">
    <source>
        <dbReference type="EMBL" id="NIY69468.1"/>
    </source>
</evidence>
<name>A0A7X5XAA9_STRMQ</name>
<feature type="compositionally biased region" description="Low complexity" evidence="1">
    <location>
        <begin position="34"/>
        <end position="44"/>
    </location>
</feature>
<feature type="compositionally biased region" description="Basic and acidic residues" evidence="1">
    <location>
        <begin position="23"/>
        <end position="33"/>
    </location>
</feature>
<evidence type="ECO:0000313" key="3">
    <source>
        <dbReference type="Proteomes" id="UP000536624"/>
    </source>
</evidence>
<evidence type="ECO:0000256" key="1">
    <source>
        <dbReference type="SAM" id="MobiDB-lite"/>
    </source>
</evidence>
<organism evidence="2 3">
    <name type="scientific">Streptomyces malaysiensis</name>
    <dbReference type="NCBI Taxonomy" id="92644"/>
    <lineage>
        <taxon>Bacteria</taxon>
        <taxon>Bacillati</taxon>
        <taxon>Actinomycetota</taxon>
        <taxon>Actinomycetes</taxon>
        <taxon>Kitasatosporales</taxon>
        <taxon>Streptomycetaceae</taxon>
        <taxon>Streptomyces</taxon>
        <taxon>Streptomyces violaceusniger group</taxon>
    </lineage>
</organism>
<reference evidence="2 3" key="1">
    <citation type="submission" date="2020-02" db="EMBL/GenBank/DDBJ databases">
        <title>Streptomyces malaysiensis DSM14702 (JHCC583434, PFL_A843) Genome sequencing and assembly.</title>
        <authorList>
            <person name="Samborskyy M."/>
        </authorList>
    </citation>
    <scope>NUCLEOTIDE SEQUENCE [LARGE SCALE GENOMIC DNA]</scope>
    <source>
        <strain evidence="2 3">DSM 14702</strain>
    </source>
</reference>
<comment type="caution">
    <text evidence="2">The sequence shown here is derived from an EMBL/GenBank/DDBJ whole genome shotgun (WGS) entry which is preliminary data.</text>
</comment>
<sequence>MRDDDDDLLGLVGALGAAINASKDDSVDGELRDAAGSAAEAGAEQLSDEHRQG</sequence>
<dbReference type="Proteomes" id="UP000536624">
    <property type="component" value="Unassembled WGS sequence"/>
</dbReference>
<proteinExistence type="predicted"/>
<dbReference type="RefSeq" id="WP_167504692.1">
    <property type="nucleotide sequence ID" value="NZ_JAALLH010000002.1"/>
</dbReference>
<dbReference type="AlphaFoldDB" id="A0A7X5XAA9"/>
<feature type="region of interest" description="Disordered" evidence="1">
    <location>
        <begin position="23"/>
        <end position="53"/>
    </location>
</feature>